<dbReference type="PANTHER" id="PTHR11606">
    <property type="entry name" value="GLUTAMATE DEHYDROGENASE"/>
    <property type="match status" value="1"/>
</dbReference>
<dbReference type="InterPro" id="IPR014362">
    <property type="entry name" value="Glu_DH"/>
</dbReference>
<dbReference type="RefSeq" id="WP_377459365.1">
    <property type="nucleotide sequence ID" value="NZ_JBHLUB010000029.1"/>
</dbReference>
<dbReference type="SUPFAM" id="SSF51735">
    <property type="entry name" value="NAD(P)-binding Rossmann-fold domains"/>
    <property type="match status" value="1"/>
</dbReference>
<dbReference type="InterPro" id="IPR036291">
    <property type="entry name" value="NAD(P)-bd_dom_sf"/>
</dbReference>
<sequence>MADFFDLIDEWGPEKIVTVSDPKTKMRGVLVIDNTARGIGKGGTRMQPTVTVDEVCRLARVMTWKWAAVDLFYGGAKAGIKADPTAPDKERILRSFVRKLSNEVPEEYVFGLDMGLTENDAAIINDELGRGAAVGTPHELGGVAYDKLGITGFGVAEVVDETATRMGLNQPRVAVQGFGAVGHAVAKRLHELGYTVTAISTAKGAIADANGLDIPQLLTKREEVGDDLVEDYPQLRIDPGQELFTDAEILVPAALQNVLDEQSAKNVKAKLLVEGANLPTSTAAQEYFRSTGVTLIPDFIANAGGVVSAAFAMEARFSPFRVEPQRIFDTVASKLRANANTTLDEAAKTGETTHVAAQLLAKQRVRAAMDLRGSY</sequence>
<dbReference type="Gene3D" id="3.40.50.720">
    <property type="entry name" value="NAD(P)-binding Rossmann-like Domain"/>
    <property type="match status" value="1"/>
</dbReference>
<dbReference type="InterPro" id="IPR006095">
    <property type="entry name" value="Glu/Leu/Phe/Val/Trp_DH"/>
</dbReference>
<dbReference type="GO" id="GO:0016491">
    <property type="term" value="F:oxidoreductase activity"/>
    <property type="evidence" value="ECO:0007669"/>
    <property type="project" value="UniProtKB-KW"/>
</dbReference>
<evidence type="ECO:0000259" key="5">
    <source>
        <dbReference type="SMART" id="SM00839"/>
    </source>
</evidence>
<reference evidence="6 7" key="1">
    <citation type="submission" date="2024-09" db="EMBL/GenBank/DDBJ databases">
        <authorList>
            <person name="Sun Q."/>
            <person name="Mori K."/>
        </authorList>
    </citation>
    <scope>NUCLEOTIDE SEQUENCE [LARGE SCALE GENOMIC DNA]</scope>
    <source>
        <strain evidence="6 7">NCAIM B.02604</strain>
    </source>
</reference>
<dbReference type="SMART" id="SM00839">
    <property type="entry name" value="ELFV_dehydrog"/>
    <property type="match status" value="1"/>
</dbReference>
<dbReference type="Pfam" id="PF00208">
    <property type="entry name" value="ELFV_dehydrog"/>
    <property type="match status" value="1"/>
</dbReference>
<dbReference type="InterPro" id="IPR006097">
    <property type="entry name" value="Glu/Leu/Phe/Val/Trp_DH_dimer"/>
</dbReference>
<dbReference type="InterPro" id="IPR033524">
    <property type="entry name" value="Glu/Leu/Phe/Val_DH_AS"/>
</dbReference>
<evidence type="ECO:0000256" key="2">
    <source>
        <dbReference type="ARBA" id="ARBA00023002"/>
    </source>
</evidence>
<accession>A0ABV6PB21</accession>
<dbReference type="Proteomes" id="UP001589862">
    <property type="component" value="Unassembled WGS sequence"/>
</dbReference>
<evidence type="ECO:0000256" key="1">
    <source>
        <dbReference type="ARBA" id="ARBA00006382"/>
    </source>
</evidence>
<comment type="similarity">
    <text evidence="1 3 4">Belongs to the Glu/Leu/Phe/Val dehydrogenases family.</text>
</comment>
<gene>
    <name evidence="6" type="ORF">ACFFFR_07940</name>
</gene>
<dbReference type="Gene3D" id="3.40.50.10860">
    <property type="entry name" value="Leucine Dehydrogenase, chain A, domain 1"/>
    <property type="match status" value="1"/>
</dbReference>
<evidence type="ECO:0000256" key="4">
    <source>
        <dbReference type="RuleBase" id="RU004417"/>
    </source>
</evidence>
<keyword evidence="7" id="KW-1185">Reference proteome</keyword>
<dbReference type="PANTHER" id="PTHR11606:SF13">
    <property type="entry name" value="GLUTAMATE DEHYDROGENASE 1, MITOCHONDRIAL"/>
    <property type="match status" value="1"/>
</dbReference>
<evidence type="ECO:0000313" key="6">
    <source>
        <dbReference type="EMBL" id="MFC0582309.1"/>
    </source>
</evidence>
<dbReference type="SUPFAM" id="SSF53223">
    <property type="entry name" value="Aminoacid dehydrogenase-like, N-terminal domain"/>
    <property type="match status" value="1"/>
</dbReference>
<dbReference type="Pfam" id="PF02812">
    <property type="entry name" value="ELFV_dehydrog_N"/>
    <property type="match status" value="1"/>
</dbReference>
<proteinExistence type="inferred from homology"/>
<dbReference type="InterPro" id="IPR006096">
    <property type="entry name" value="Glu/Leu/Phe/Val/Trp_DH_C"/>
</dbReference>
<protein>
    <recommendedName>
        <fullName evidence="3">Glutamate dehydrogenase</fullName>
    </recommendedName>
</protein>
<evidence type="ECO:0000256" key="3">
    <source>
        <dbReference type="PIRNR" id="PIRNR000185"/>
    </source>
</evidence>
<comment type="caution">
    <text evidence="6">The sequence shown here is derived from an EMBL/GenBank/DDBJ whole genome shotgun (WGS) entry which is preliminary data.</text>
</comment>
<dbReference type="PIRSF" id="PIRSF000185">
    <property type="entry name" value="Glu_DH"/>
    <property type="match status" value="1"/>
</dbReference>
<organism evidence="6 7">
    <name type="scientific">Micrococcoides hystricis</name>
    <dbReference type="NCBI Taxonomy" id="1572761"/>
    <lineage>
        <taxon>Bacteria</taxon>
        <taxon>Bacillati</taxon>
        <taxon>Actinomycetota</taxon>
        <taxon>Actinomycetes</taxon>
        <taxon>Micrococcales</taxon>
        <taxon>Micrococcaceae</taxon>
        <taxon>Micrococcoides</taxon>
    </lineage>
</organism>
<evidence type="ECO:0000313" key="7">
    <source>
        <dbReference type="Proteomes" id="UP001589862"/>
    </source>
</evidence>
<feature type="domain" description="Glutamate/phenylalanine/leucine/valine/L-tryptophan dehydrogenase C-terminal" evidence="5">
    <location>
        <begin position="142"/>
        <end position="373"/>
    </location>
</feature>
<dbReference type="PROSITE" id="PS00074">
    <property type="entry name" value="GLFV_DEHYDROGENASE"/>
    <property type="match status" value="1"/>
</dbReference>
<dbReference type="PRINTS" id="PR00082">
    <property type="entry name" value="GLFDHDRGNASE"/>
</dbReference>
<keyword evidence="2 3" id="KW-0560">Oxidoreductase</keyword>
<dbReference type="EMBL" id="JBHLUB010000029">
    <property type="protein sequence ID" value="MFC0582309.1"/>
    <property type="molecule type" value="Genomic_DNA"/>
</dbReference>
<name>A0ABV6PB21_9MICC</name>
<dbReference type="InterPro" id="IPR046346">
    <property type="entry name" value="Aminoacid_DH-like_N_sf"/>
</dbReference>